<sequence>MALTFLLKKFTFLMTLWQVDEHKCITHNSFLLLDNCVCFVYVEWFRLPLQIFCVAVAGVFVTEVPSLLPALSPIAAGSGKLASQEEFHTLHHIDEDGRKHAMACYSGGQQCYSPLAFI</sequence>
<proteinExistence type="predicted"/>
<organism evidence="1 2">
    <name type="scientific">Tripterygium wilfordii</name>
    <name type="common">Thunder God vine</name>
    <dbReference type="NCBI Taxonomy" id="458696"/>
    <lineage>
        <taxon>Eukaryota</taxon>
        <taxon>Viridiplantae</taxon>
        <taxon>Streptophyta</taxon>
        <taxon>Embryophyta</taxon>
        <taxon>Tracheophyta</taxon>
        <taxon>Spermatophyta</taxon>
        <taxon>Magnoliopsida</taxon>
        <taxon>eudicotyledons</taxon>
        <taxon>Gunneridae</taxon>
        <taxon>Pentapetalae</taxon>
        <taxon>rosids</taxon>
        <taxon>fabids</taxon>
        <taxon>Celastrales</taxon>
        <taxon>Celastraceae</taxon>
        <taxon>Tripterygium</taxon>
    </lineage>
</organism>
<accession>A0A7J7E201</accession>
<keyword evidence="2" id="KW-1185">Reference proteome</keyword>
<dbReference type="Proteomes" id="UP000593562">
    <property type="component" value="Unassembled WGS sequence"/>
</dbReference>
<dbReference type="AlphaFoldDB" id="A0A7J7E201"/>
<protein>
    <submittedName>
        <fullName evidence="1">Uncharacterized protein</fullName>
    </submittedName>
</protein>
<dbReference type="EMBL" id="JAAARO010000001">
    <property type="protein sequence ID" value="KAF5752561.1"/>
    <property type="molecule type" value="Genomic_DNA"/>
</dbReference>
<name>A0A7J7E201_TRIWF</name>
<reference evidence="1 2" key="1">
    <citation type="journal article" date="2020" name="Nat. Commun.">
        <title>Genome of Tripterygium wilfordii and identification of cytochrome P450 involved in triptolide biosynthesis.</title>
        <authorList>
            <person name="Tu L."/>
            <person name="Su P."/>
            <person name="Zhang Z."/>
            <person name="Gao L."/>
            <person name="Wang J."/>
            <person name="Hu T."/>
            <person name="Zhou J."/>
            <person name="Zhang Y."/>
            <person name="Zhao Y."/>
            <person name="Liu Y."/>
            <person name="Song Y."/>
            <person name="Tong Y."/>
            <person name="Lu Y."/>
            <person name="Yang J."/>
            <person name="Xu C."/>
            <person name="Jia M."/>
            <person name="Peters R.J."/>
            <person name="Huang L."/>
            <person name="Gao W."/>
        </authorList>
    </citation>
    <scope>NUCLEOTIDE SEQUENCE [LARGE SCALE GENOMIC DNA]</scope>
    <source>
        <strain evidence="2">cv. XIE 37</strain>
        <tissue evidence="1">Leaf</tissue>
    </source>
</reference>
<evidence type="ECO:0000313" key="2">
    <source>
        <dbReference type="Proteomes" id="UP000593562"/>
    </source>
</evidence>
<evidence type="ECO:0000313" key="1">
    <source>
        <dbReference type="EMBL" id="KAF5752561.1"/>
    </source>
</evidence>
<dbReference type="InParanoid" id="A0A7J7E201"/>
<comment type="caution">
    <text evidence="1">The sequence shown here is derived from an EMBL/GenBank/DDBJ whole genome shotgun (WGS) entry which is preliminary data.</text>
</comment>
<gene>
    <name evidence="1" type="ORF">HS088_TW01G00476</name>
</gene>